<protein>
    <submittedName>
        <fullName evidence="6">4Fe-4S binding protein</fullName>
    </submittedName>
</protein>
<dbReference type="Pfam" id="PF00037">
    <property type="entry name" value="Fer4"/>
    <property type="match status" value="1"/>
</dbReference>
<dbReference type="SUPFAM" id="SSF54862">
    <property type="entry name" value="4Fe-4S ferredoxins"/>
    <property type="match status" value="1"/>
</dbReference>
<dbReference type="PANTHER" id="PTHR43687:SF1">
    <property type="entry name" value="FERREDOXIN III"/>
    <property type="match status" value="1"/>
</dbReference>
<evidence type="ECO:0000256" key="3">
    <source>
        <dbReference type="ARBA" id="ARBA00023004"/>
    </source>
</evidence>
<keyword evidence="2" id="KW-0479">Metal-binding</keyword>
<dbReference type="InterPro" id="IPR017896">
    <property type="entry name" value="4Fe4S_Fe-S-bd"/>
</dbReference>
<evidence type="ECO:0000256" key="4">
    <source>
        <dbReference type="ARBA" id="ARBA00023014"/>
    </source>
</evidence>
<keyword evidence="4" id="KW-0411">Iron-sulfur</keyword>
<feature type="domain" description="4Fe-4S ferredoxin-type" evidence="5">
    <location>
        <begin position="76"/>
        <end position="100"/>
    </location>
</feature>
<dbReference type="InterPro" id="IPR017900">
    <property type="entry name" value="4Fe4S_Fe_S_CS"/>
</dbReference>
<feature type="domain" description="4Fe-4S ferredoxin-type" evidence="5">
    <location>
        <begin position="55"/>
        <end position="75"/>
    </location>
</feature>
<dbReference type="Gene3D" id="3.30.70.20">
    <property type="match status" value="2"/>
</dbReference>
<dbReference type="Proteomes" id="UP000709959">
    <property type="component" value="Unassembled WGS sequence"/>
</dbReference>
<name>A0A936F1U3_9BACT</name>
<dbReference type="AlphaFoldDB" id="A0A936F1U3"/>
<organism evidence="6 7">
    <name type="scientific">Candidatus Geothrix odensensis</name>
    <dbReference type="NCBI Taxonomy" id="2954440"/>
    <lineage>
        <taxon>Bacteria</taxon>
        <taxon>Pseudomonadati</taxon>
        <taxon>Acidobacteriota</taxon>
        <taxon>Holophagae</taxon>
        <taxon>Holophagales</taxon>
        <taxon>Holophagaceae</taxon>
        <taxon>Geothrix</taxon>
    </lineage>
</organism>
<evidence type="ECO:0000259" key="5">
    <source>
        <dbReference type="PROSITE" id="PS51379"/>
    </source>
</evidence>
<gene>
    <name evidence="6" type="ORF">IPN91_07985</name>
</gene>
<accession>A0A936F1U3</accession>
<evidence type="ECO:0000313" key="6">
    <source>
        <dbReference type="EMBL" id="MBK8572577.1"/>
    </source>
</evidence>
<evidence type="ECO:0000313" key="7">
    <source>
        <dbReference type="Proteomes" id="UP000709959"/>
    </source>
</evidence>
<dbReference type="InterPro" id="IPR050572">
    <property type="entry name" value="Fe-S_Ferredoxin"/>
</dbReference>
<comment type="caution">
    <text evidence="6">The sequence shown here is derived from an EMBL/GenBank/DDBJ whole genome shotgun (WGS) entry which is preliminary data.</text>
</comment>
<dbReference type="PROSITE" id="PS00198">
    <property type="entry name" value="4FE4S_FER_1"/>
    <property type="match status" value="1"/>
</dbReference>
<evidence type="ECO:0000256" key="1">
    <source>
        <dbReference type="ARBA" id="ARBA00022485"/>
    </source>
</evidence>
<dbReference type="Pfam" id="PF13187">
    <property type="entry name" value="Fer4_9"/>
    <property type="match status" value="1"/>
</dbReference>
<dbReference type="PANTHER" id="PTHR43687">
    <property type="entry name" value="ADENYLYLSULFATE REDUCTASE, BETA SUBUNIT"/>
    <property type="match status" value="1"/>
</dbReference>
<feature type="domain" description="4Fe-4S ferredoxin-type" evidence="5">
    <location>
        <begin position="103"/>
        <end position="132"/>
    </location>
</feature>
<dbReference type="EMBL" id="JADKCH010000005">
    <property type="protein sequence ID" value="MBK8572577.1"/>
    <property type="molecule type" value="Genomic_DNA"/>
</dbReference>
<proteinExistence type="predicted"/>
<evidence type="ECO:0000256" key="2">
    <source>
        <dbReference type="ARBA" id="ARBA00022723"/>
    </source>
</evidence>
<sequence length="140" mass="15350">MKQLVIDFQKCNAGRDCNHECELECAVRVFKVDDPAQAALQIKAYEEGGGHAILCDQCGDCVVVCPTEALKRNKLGVVMIDKKICVGCYMCIGFCEKDAFMRNSDWITPHKCTSCGVCVKVCPHGALSIVDVPEPPVRII</sequence>
<keyword evidence="1" id="KW-0004">4Fe-4S</keyword>
<dbReference type="GO" id="GO:0051539">
    <property type="term" value="F:4 iron, 4 sulfur cluster binding"/>
    <property type="evidence" value="ECO:0007669"/>
    <property type="project" value="UniProtKB-KW"/>
</dbReference>
<dbReference type="GO" id="GO:0046872">
    <property type="term" value="F:metal ion binding"/>
    <property type="evidence" value="ECO:0007669"/>
    <property type="project" value="UniProtKB-KW"/>
</dbReference>
<dbReference type="PROSITE" id="PS51379">
    <property type="entry name" value="4FE4S_FER_2"/>
    <property type="match status" value="3"/>
</dbReference>
<reference evidence="6 7" key="1">
    <citation type="submission" date="2020-10" db="EMBL/GenBank/DDBJ databases">
        <title>Connecting structure to function with the recovery of over 1000 high-quality activated sludge metagenome-assembled genomes encoding full-length rRNA genes using long-read sequencing.</title>
        <authorList>
            <person name="Singleton C.M."/>
            <person name="Petriglieri F."/>
            <person name="Kristensen J.M."/>
            <person name="Kirkegaard R.H."/>
            <person name="Michaelsen T.Y."/>
            <person name="Andersen M.H."/>
            <person name="Karst S.M."/>
            <person name="Dueholm M.S."/>
            <person name="Nielsen P.H."/>
            <person name="Albertsen M."/>
        </authorList>
    </citation>
    <scope>NUCLEOTIDE SEQUENCE [LARGE SCALE GENOMIC DNA]</scope>
    <source>
        <strain evidence="6">OdNE_18-Q3-R46-58_MAXAC.008</strain>
    </source>
</reference>
<keyword evidence="3" id="KW-0408">Iron</keyword>